<keyword evidence="4" id="KW-0805">Transcription regulation</keyword>
<evidence type="ECO:0000313" key="9">
    <source>
        <dbReference type="EMBL" id="SHE72303.1"/>
    </source>
</evidence>
<dbReference type="InterPro" id="IPR043135">
    <property type="entry name" value="Fur_C"/>
</dbReference>
<feature type="binding site" evidence="7">
    <location>
        <position position="91"/>
    </location>
    <ligand>
        <name>Zn(2+)</name>
        <dbReference type="ChEBI" id="CHEBI:29105"/>
    </ligand>
</feature>
<feature type="binding site" evidence="8">
    <location>
        <position position="122"/>
    </location>
    <ligand>
        <name>Fe cation</name>
        <dbReference type="ChEBI" id="CHEBI:24875"/>
    </ligand>
</feature>
<keyword evidence="3 7" id="KW-0862">Zinc</keyword>
<keyword evidence="10" id="KW-1185">Reference proteome</keyword>
<accession>A0A1M4VTZ7</accession>
<dbReference type="SUPFAM" id="SSF46785">
    <property type="entry name" value="Winged helix' DNA-binding domain"/>
    <property type="match status" value="1"/>
</dbReference>
<keyword evidence="6" id="KW-0804">Transcription</keyword>
<keyword evidence="5" id="KW-0238">DNA-binding</keyword>
<comment type="similarity">
    <text evidence="1">Belongs to the Fur family.</text>
</comment>
<evidence type="ECO:0000256" key="8">
    <source>
        <dbReference type="PIRSR" id="PIRSR602481-2"/>
    </source>
</evidence>
<feature type="binding site" evidence="7">
    <location>
        <position position="130"/>
    </location>
    <ligand>
        <name>Zn(2+)</name>
        <dbReference type="ChEBI" id="CHEBI:29105"/>
    </ligand>
</feature>
<evidence type="ECO:0000256" key="3">
    <source>
        <dbReference type="ARBA" id="ARBA00022833"/>
    </source>
</evidence>
<keyword evidence="8" id="KW-0408">Iron</keyword>
<dbReference type="InterPro" id="IPR036390">
    <property type="entry name" value="WH_DNA-bd_sf"/>
</dbReference>
<comment type="cofactor">
    <cofactor evidence="7">
        <name>Zn(2+)</name>
        <dbReference type="ChEBI" id="CHEBI:29105"/>
    </cofactor>
    <text evidence="7">Binds 1 zinc ion per subunit.</text>
</comment>
<dbReference type="Pfam" id="PF01475">
    <property type="entry name" value="FUR"/>
    <property type="match status" value="1"/>
</dbReference>
<dbReference type="PANTHER" id="PTHR33202">
    <property type="entry name" value="ZINC UPTAKE REGULATION PROTEIN"/>
    <property type="match status" value="1"/>
</dbReference>
<keyword evidence="7" id="KW-0479">Metal-binding</keyword>
<feature type="binding site" evidence="8">
    <location>
        <position position="85"/>
    </location>
    <ligand>
        <name>Fe cation</name>
        <dbReference type="ChEBI" id="CHEBI:24875"/>
    </ligand>
</feature>
<proteinExistence type="inferred from homology"/>
<feature type="binding site" evidence="7">
    <location>
        <position position="133"/>
    </location>
    <ligand>
        <name>Zn(2+)</name>
        <dbReference type="ChEBI" id="CHEBI:29105"/>
    </ligand>
</feature>
<reference evidence="9 10" key="1">
    <citation type="submission" date="2016-11" db="EMBL/GenBank/DDBJ databases">
        <authorList>
            <person name="Jaros S."/>
            <person name="Januszkiewicz K."/>
            <person name="Wedrychowicz H."/>
        </authorList>
    </citation>
    <scope>NUCLEOTIDE SEQUENCE [LARGE SCALE GENOMIC DNA]</scope>
    <source>
        <strain evidence="9 10">DSM 2631</strain>
    </source>
</reference>
<feature type="binding site" evidence="7">
    <location>
        <position position="94"/>
    </location>
    <ligand>
        <name>Zn(2+)</name>
        <dbReference type="ChEBI" id="CHEBI:29105"/>
    </ligand>
</feature>
<dbReference type="GO" id="GO:0000976">
    <property type="term" value="F:transcription cis-regulatory region binding"/>
    <property type="evidence" value="ECO:0007669"/>
    <property type="project" value="TreeGrafter"/>
</dbReference>
<gene>
    <name evidence="9" type="ORF">SAMN05443638_10914</name>
</gene>
<name>A0A1M4VTZ7_9CLOT</name>
<evidence type="ECO:0000256" key="7">
    <source>
        <dbReference type="PIRSR" id="PIRSR602481-1"/>
    </source>
</evidence>
<dbReference type="OrthoDB" id="8659436at2"/>
<evidence type="ECO:0000256" key="2">
    <source>
        <dbReference type="ARBA" id="ARBA00022491"/>
    </source>
</evidence>
<keyword evidence="2" id="KW-0678">Repressor</keyword>
<dbReference type="STRING" id="1533.SAMN05443638_10914"/>
<evidence type="ECO:0000256" key="6">
    <source>
        <dbReference type="ARBA" id="ARBA00023163"/>
    </source>
</evidence>
<dbReference type="InterPro" id="IPR036388">
    <property type="entry name" value="WH-like_DNA-bd_sf"/>
</dbReference>
<evidence type="ECO:0000256" key="1">
    <source>
        <dbReference type="ARBA" id="ARBA00007957"/>
    </source>
</evidence>
<dbReference type="AlphaFoldDB" id="A0A1M4VTZ7"/>
<dbReference type="GO" id="GO:1900376">
    <property type="term" value="P:regulation of secondary metabolite biosynthetic process"/>
    <property type="evidence" value="ECO:0007669"/>
    <property type="project" value="TreeGrafter"/>
</dbReference>
<evidence type="ECO:0000313" key="10">
    <source>
        <dbReference type="Proteomes" id="UP000184035"/>
    </source>
</evidence>
<comment type="cofactor">
    <cofactor evidence="8">
        <name>Mn(2+)</name>
        <dbReference type="ChEBI" id="CHEBI:29035"/>
    </cofactor>
    <cofactor evidence="8">
        <name>Fe(2+)</name>
        <dbReference type="ChEBI" id="CHEBI:29033"/>
    </cofactor>
    <text evidence="8">Binds 1 Mn(2+) or Fe(2+) ion per subunit.</text>
</comment>
<dbReference type="CDD" id="cd07153">
    <property type="entry name" value="Fur_like"/>
    <property type="match status" value="1"/>
</dbReference>
<dbReference type="PANTHER" id="PTHR33202:SF8">
    <property type="entry name" value="PEROXIDE-RESPONSIVE REPRESSOR PERR"/>
    <property type="match status" value="1"/>
</dbReference>
<dbReference type="GO" id="GO:0008270">
    <property type="term" value="F:zinc ion binding"/>
    <property type="evidence" value="ECO:0007669"/>
    <property type="project" value="TreeGrafter"/>
</dbReference>
<dbReference type="InterPro" id="IPR002481">
    <property type="entry name" value="FUR"/>
</dbReference>
<dbReference type="EMBL" id="FQVM01000009">
    <property type="protein sequence ID" value="SHE72303.1"/>
    <property type="molecule type" value="Genomic_DNA"/>
</dbReference>
<protein>
    <submittedName>
        <fullName evidence="9">Fe2+ or Zn2+ uptake regulation protein</fullName>
    </submittedName>
</protein>
<dbReference type="GO" id="GO:0045892">
    <property type="term" value="P:negative regulation of DNA-templated transcription"/>
    <property type="evidence" value="ECO:0007669"/>
    <property type="project" value="TreeGrafter"/>
</dbReference>
<dbReference type="Proteomes" id="UP000184035">
    <property type="component" value="Unassembled WGS sequence"/>
</dbReference>
<evidence type="ECO:0000256" key="4">
    <source>
        <dbReference type="ARBA" id="ARBA00023015"/>
    </source>
</evidence>
<dbReference type="Gene3D" id="3.30.1490.190">
    <property type="match status" value="1"/>
</dbReference>
<organism evidence="9 10">
    <name type="scientific">Clostridium fallax</name>
    <dbReference type="NCBI Taxonomy" id="1533"/>
    <lineage>
        <taxon>Bacteria</taxon>
        <taxon>Bacillati</taxon>
        <taxon>Bacillota</taxon>
        <taxon>Clostridia</taxon>
        <taxon>Eubacteriales</taxon>
        <taxon>Clostridiaceae</taxon>
        <taxon>Clostridium</taxon>
    </lineage>
</organism>
<dbReference type="GO" id="GO:0003700">
    <property type="term" value="F:DNA-binding transcription factor activity"/>
    <property type="evidence" value="ECO:0007669"/>
    <property type="project" value="InterPro"/>
</dbReference>
<dbReference type="RefSeq" id="WP_072894945.1">
    <property type="nucleotide sequence ID" value="NZ_FQVM01000009.1"/>
</dbReference>
<sequence>MEIRDLLREKGIKITKGRIAIYNIIKNSDKSLTADNIYDKCKEIGENLNLSTIYRTLEIFDEKNITEKFNLGDGKYSFSIKQKDHKHILECSICHKEIEVPCPMRPVMEMLKNETGFVLTDHELVLKGICKKCKSKNKK</sequence>
<evidence type="ECO:0000256" key="5">
    <source>
        <dbReference type="ARBA" id="ARBA00023125"/>
    </source>
</evidence>
<dbReference type="Gene3D" id="1.10.10.10">
    <property type="entry name" value="Winged helix-like DNA-binding domain superfamily/Winged helix DNA-binding domain"/>
    <property type="match status" value="1"/>
</dbReference>